<dbReference type="EMBL" id="JACEEZ010004869">
    <property type="protein sequence ID" value="KAG0726062.1"/>
    <property type="molecule type" value="Genomic_DNA"/>
</dbReference>
<evidence type="ECO:0000313" key="2">
    <source>
        <dbReference type="Proteomes" id="UP000770661"/>
    </source>
</evidence>
<name>A0A8J5D1G5_CHIOP</name>
<sequence>MVLSQRQWRVGALTSRVWLHPRRWAQLTASHLLTQAITLPHSQSSRPEKAFELASPTLSRTLARKGIRGRLLAWLEDYSSTVGPEFKFKWPQIIATRNWRRDAPVADPQPRSVQPLMEELVALPFQAGHVLLSTPTTWPSLSPGRGGEGFARRQRALDLITAKLRELGPARSRRRSPGHDIKAANPGRKLRVRASAWHGRTIPVPGVWLDRLAVRSRRSLTTGRERNAGHG</sequence>
<evidence type="ECO:0000313" key="1">
    <source>
        <dbReference type="EMBL" id="KAG0726062.1"/>
    </source>
</evidence>
<organism evidence="1 2">
    <name type="scientific">Chionoecetes opilio</name>
    <name type="common">Atlantic snow crab</name>
    <name type="synonym">Cancer opilio</name>
    <dbReference type="NCBI Taxonomy" id="41210"/>
    <lineage>
        <taxon>Eukaryota</taxon>
        <taxon>Metazoa</taxon>
        <taxon>Ecdysozoa</taxon>
        <taxon>Arthropoda</taxon>
        <taxon>Crustacea</taxon>
        <taxon>Multicrustacea</taxon>
        <taxon>Malacostraca</taxon>
        <taxon>Eumalacostraca</taxon>
        <taxon>Eucarida</taxon>
        <taxon>Decapoda</taxon>
        <taxon>Pleocyemata</taxon>
        <taxon>Brachyura</taxon>
        <taxon>Eubrachyura</taxon>
        <taxon>Majoidea</taxon>
        <taxon>Majidae</taxon>
        <taxon>Chionoecetes</taxon>
    </lineage>
</organism>
<reference evidence="1" key="1">
    <citation type="submission" date="2020-07" db="EMBL/GenBank/DDBJ databases">
        <title>The High-quality genome of the commercially important snow crab, Chionoecetes opilio.</title>
        <authorList>
            <person name="Jeong J.-H."/>
            <person name="Ryu S."/>
        </authorList>
    </citation>
    <scope>NUCLEOTIDE SEQUENCE</scope>
    <source>
        <strain evidence="1">MADBK_172401_WGS</strain>
        <tissue evidence="1">Digestive gland</tissue>
    </source>
</reference>
<dbReference type="Proteomes" id="UP000770661">
    <property type="component" value="Unassembled WGS sequence"/>
</dbReference>
<protein>
    <submittedName>
        <fullName evidence="1">Uncharacterized protein</fullName>
    </submittedName>
</protein>
<dbReference type="OrthoDB" id="421040at2759"/>
<proteinExistence type="predicted"/>
<keyword evidence="2" id="KW-1185">Reference proteome</keyword>
<gene>
    <name evidence="1" type="ORF">GWK47_037354</name>
</gene>
<dbReference type="AlphaFoldDB" id="A0A8J5D1G5"/>
<comment type="caution">
    <text evidence="1">The sequence shown here is derived from an EMBL/GenBank/DDBJ whole genome shotgun (WGS) entry which is preliminary data.</text>
</comment>
<accession>A0A8J5D1G5</accession>